<dbReference type="Pfam" id="PF00528">
    <property type="entry name" value="BPD_transp_1"/>
    <property type="match status" value="1"/>
</dbReference>
<evidence type="ECO:0000259" key="7">
    <source>
        <dbReference type="PROSITE" id="PS50928"/>
    </source>
</evidence>
<comment type="caution">
    <text evidence="8">The sequence shown here is derived from an EMBL/GenBank/DDBJ whole genome shotgun (WGS) entry which is preliminary data.</text>
</comment>
<organism evidence="8 9">
    <name type="scientific">Guptibacillus hwajinpoensis</name>
    <dbReference type="NCBI Taxonomy" id="208199"/>
    <lineage>
        <taxon>Bacteria</taxon>
        <taxon>Bacillati</taxon>
        <taxon>Bacillota</taxon>
        <taxon>Bacilli</taxon>
        <taxon>Bacillales</taxon>
        <taxon>Guptibacillaceae</taxon>
        <taxon>Guptibacillus</taxon>
    </lineage>
</organism>
<accession>A0A845F476</accession>
<proteinExistence type="inferred from homology"/>
<evidence type="ECO:0000256" key="3">
    <source>
        <dbReference type="ARBA" id="ARBA00022692"/>
    </source>
</evidence>
<dbReference type="PANTHER" id="PTHR43839">
    <property type="entry name" value="OPPC IN A BINDING PROTEIN-DEPENDENT TRANSPORT SYSTEM"/>
    <property type="match status" value="1"/>
</dbReference>
<feature type="transmembrane region" description="Helical" evidence="6">
    <location>
        <begin position="278"/>
        <end position="298"/>
    </location>
</feature>
<feature type="transmembrane region" description="Helical" evidence="6">
    <location>
        <begin position="125"/>
        <end position="145"/>
    </location>
</feature>
<dbReference type="CDD" id="cd06261">
    <property type="entry name" value="TM_PBP2"/>
    <property type="match status" value="1"/>
</dbReference>
<dbReference type="GO" id="GO:0055085">
    <property type="term" value="P:transmembrane transport"/>
    <property type="evidence" value="ECO:0007669"/>
    <property type="project" value="InterPro"/>
</dbReference>
<dbReference type="Proteomes" id="UP000447833">
    <property type="component" value="Unassembled WGS sequence"/>
</dbReference>
<dbReference type="PANTHER" id="PTHR43839:SF3">
    <property type="entry name" value="OLIGOPEPTIDE ABC TRANSPORTER, PERMEASE PROTEIN"/>
    <property type="match status" value="1"/>
</dbReference>
<evidence type="ECO:0000313" key="9">
    <source>
        <dbReference type="Proteomes" id="UP000447833"/>
    </source>
</evidence>
<feature type="domain" description="ABC transmembrane type-1" evidence="7">
    <location>
        <begin position="79"/>
        <end position="298"/>
    </location>
</feature>
<dbReference type="PROSITE" id="PS50928">
    <property type="entry name" value="ABC_TM1"/>
    <property type="match status" value="1"/>
</dbReference>
<evidence type="ECO:0000256" key="6">
    <source>
        <dbReference type="RuleBase" id="RU363032"/>
    </source>
</evidence>
<dbReference type="InterPro" id="IPR035906">
    <property type="entry name" value="MetI-like_sf"/>
</dbReference>
<feature type="transmembrane region" description="Helical" evidence="6">
    <location>
        <begin position="81"/>
        <end position="104"/>
    </location>
</feature>
<dbReference type="EMBL" id="WMEY01000008">
    <property type="protein sequence ID" value="MYL65581.1"/>
    <property type="molecule type" value="Genomic_DNA"/>
</dbReference>
<dbReference type="InterPro" id="IPR000515">
    <property type="entry name" value="MetI-like"/>
</dbReference>
<keyword evidence="5 6" id="KW-0472">Membrane</keyword>
<evidence type="ECO:0000313" key="8">
    <source>
        <dbReference type="EMBL" id="MYL65581.1"/>
    </source>
</evidence>
<name>A0A845F476_9BACL</name>
<feature type="transmembrane region" description="Helical" evidence="6">
    <location>
        <begin position="157"/>
        <end position="176"/>
    </location>
</feature>
<dbReference type="SUPFAM" id="SSF161098">
    <property type="entry name" value="MetI-like"/>
    <property type="match status" value="1"/>
</dbReference>
<dbReference type="GO" id="GO:0005886">
    <property type="term" value="C:plasma membrane"/>
    <property type="evidence" value="ECO:0007669"/>
    <property type="project" value="UniProtKB-SubCell"/>
</dbReference>
<keyword evidence="3 6" id="KW-0812">Transmembrane</keyword>
<evidence type="ECO:0000256" key="5">
    <source>
        <dbReference type="ARBA" id="ARBA00023136"/>
    </source>
</evidence>
<comment type="subcellular location">
    <subcellularLocation>
        <location evidence="6">Cell membrane</location>
        <topology evidence="6">Multi-pass membrane protein</topology>
    </subcellularLocation>
    <subcellularLocation>
        <location evidence="1">Membrane</location>
        <topology evidence="1">Multi-pass membrane protein</topology>
    </subcellularLocation>
</comment>
<dbReference type="RefSeq" id="WP_160921072.1">
    <property type="nucleotide sequence ID" value="NZ_WMEY01000008.1"/>
</dbReference>
<sequence length="348" mass="39275">MKHALKNPMFVTGMFIIVLLLGSSIYYSIAHDDVVPQTSMLYDQDGNLIDRSPFTPLQVAPFGTDKYGYHLFDQIIIGAKYTIGIAFLVASMRIALSFVAGVVGGRTYFRRTLRSTSGFVDAMQYIPISLLCYFILSGVLMENGMEGTFQFSFLERMVFEIVVLTAVAIPTTTTLISNETHAIWGKGFIEGAKTLGGSRVHILTKHILPHLGPRMVIIFLQQMINVLILLLHLGLLKLFFGGTFFNPDPILGDEYRSVSSEWSGLIGSTFRFLPYETWIPLVPILFFVLVIFSVNLLLEGFKQLTEKQVMPRSRQVIQSDSYKKSFDPNAFYFLERTDRGEERKTASR</sequence>
<evidence type="ECO:0000256" key="1">
    <source>
        <dbReference type="ARBA" id="ARBA00004141"/>
    </source>
</evidence>
<protein>
    <submittedName>
        <fullName evidence="8">ABC transporter permease subunit</fullName>
    </submittedName>
</protein>
<feature type="transmembrane region" description="Helical" evidence="6">
    <location>
        <begin position="224"/>
        <end position="245"/>
    </location>
</feature>
<dbReference type="AlphaFoldDB" id="A0A845F476"/>
<dbReference type="Gene3D" id="1.10.3720.10">
    <property type="entry name" value="MetI-like"/>
    <property type="match status" value="1"/>
</dbReference>
<evidence type="ECO:0000256" key="4">
    <source>
        <dbReference type="ARBA" id="ARBA00022989"/>
    </source>
</evidence>
<evidence type="ECO:0000256" key="2">
    <source>
        <dbReference type="ARBA" id="ARBA00022448"/>
    </source>
</evidence>
<comment type="similarity">
    <text evidence="6">Belongs to the binding-protein-dependent transport system permease family.</text>
</comment>
<gene>
    <name evidence="8" type="ORF">GLW07_19665</name>
</gene>
<keyword evidence="2 6" id="KW-0813">Transport</keyword>
<keyword evidence="4 6" id="KW-1133">Transmembrane helix</keyword>
<reference evidence="8 9" key="1">
    <citation type="submission" date="2019-11" db="EMBL/GenBank/DDBJ databases">
        <title>Genome sequences of 17 halophilic strains isolated from different environments.</title>
        <authorList>
            <person name="Furrow R.E."/>
        </authorList>
    </citation>
    <scope>NUCLEOTIDE SEQUENCE [LARGE SCALE GENOMIC DNA]</scope>
    <source>
        <strain evidence="8 9">22506_14_FS</strain>
    </source>
</reference>